<dbReference type="EMBL" id="BEXA01000002">
    <property type="protein sequence ID" value="GAY73046.1"/>
    <property type="molecule type" value="Genomic_DNA"/>
</dbReference>
<dbReference type="InterPro" id="IPR011994">
    <property type="entry name" value="Cytidylate_kinase_dom"/>
</dbReference>
<evidence type="ECO:0000256" key="6">
    <source>
        <dbReference type="ARBA" id="ARBA00022840"/>
    </source>
</evidence>
<evidence type="ECO:0000256" key="4">
    <source>
        <dbReference type="ARBA" id="ARBA00022741"/>
    </source>
</evidence>
<protein>
    <recommendedName>
        <fullName evidence="9">Cytidylate kinase</fullName>
        <shortName evidence="9">CK</shortName>
        <ecNumber evidence="9">2.7.4.25</ecNumber>
    </recommendedName>
    <alternativeName>
        <fullName evidence="9">Cytidine monophosphate kinase</fullName>
        <shortName evidence="9">CMP kinase</shortName>
    </alternativeName>
</protein>
<feature type="binding site" evidence="9">
    <location>
        <begin position="12"/>
        <end position="20"/>
    </location>
    <ligand>
        <name>ATP</name>
        <dbReference type="ChEBI" id="CHEBI:30616"/>
    </ligand>
</feature>
<dbReference type="Gene3D" id="3.40.50.300">
    <property type="entry name" value="P-loop containing nucleotide triphosphate hydrolases"/>
    <property type="match status" value="1"/>
</dbReference>
<evidence type="ECO:0000256" key="7">
    <source>
        <dbReference type="ARBA" id="ARBA00047615"/>
    </source>
</evidence>
<keyword evidence="2 9" id="KW-0963">Cytoplasm</keyword>
<gene>
    <name evidence="9" type="primary">cmk</name>
    <name evidence="11" type="ORF">NBRC111893_1192</name>
</gene>
<sequence length="227" mass="24747">MHKNGLQVAIDGPASAGKSTVAKLVAKQFDYIYVDTGAMYRAITYKTIKSGISLDNEAAISEIVKSTEISFSPSENGQLVFIDGEDITEAIRQEDVTNSVSAVAAISTVREELSADQQRIAANGAVVMDGRDIGSTVLPNAEVKIFLIASVEERAQRRYKENIEKGINTPLDELQLEIEARDYKDSHRKISPLTKAEDAVEIDTTSLSIEEVVEKIASVIKDQLNSN</sequence>
<dbReference type="GO" id="GO:0006220">
    <property type="term" value="P:pyrimidine nucleotide metabolic process"/>
    <property type="evidence" value="ECO:0007669"/>
    <property type="project" value="UniProtKB-UniRule"/>
</dbReference>
<keyword evidence="4 9" id="KW-0547">Nucleotide-binding</keyword>
<evidence type="ECO:0000256" key="5">
    <source>
        <dbReference type="ARBA" id="ARBA00022777"/>
    </source>
</evidence>
<evidence type="ECO:0000259" key="10">
    <source>
        <dbReference type="Pfam" id="PF02224"/>
    </source>
</evidence>
<dbReference type="PANTHER" id="PTHR21299:SF2">
    <property type="entry name" value="CYTIDYLATE KINASE"/>
    <property type="match status" value="1"/>
</dbReference>
<comment type="catalytic activity">
    <reaction evidence="8 9">
        <text>CMP + ATP = CDP + ADP</text>
        <dbReference type="Rhea" id="RHEA:11600"/>
        <dbReference type="ChEBI" id="CHEBI:30616"/>
        <dbReference type="ChEBI" id="CHEBI:58069"/>
        <dbReference type="ChEBI" id="CHEBI:60377"/>
        <dbReference type="ChEBI" id="CHEBI:456216"/>
        <dbReference type="EC" id="2.7.4.25"/>
    </reaction>
</comment>
<dbReference type="GO" id="GO:0015949">
    <property type="term" value="P:nucleobase-containing small molecule interconversion"/>
    <property type="evidence" value="ECO:0007669"/>
    <property type="project" value="TreeGrafter"/>
</dbReference>
<evidence type="ECO:0000313" key="12">
    <source>
        <dbReference type="Proteomes" id="UP000286974"/>
    </source>
</evidence>
<feature type="domain" description="Cytidylate kinase" evidence="10">
    <location>
        <begin position="8"/>
        <end position="221"/>
    </location>
</feature>
<keyword evidence="5 9" id="KW-0418">Kinase</keyword>
<dbReference type="AlphaFoldDB" id="A0A401FL64"/>
<dbReference type="SUPFAM" id="SSF52540">
    <property type="entry name" value="P-loop containing nucleoside triphosphate hydrolases"/>
    <property type="match status" value="1"/>
</dbReference>
<evidence type="ECO:0000256" key="8">
    <source>
        <dbReference type="ARBA" id="ARBA00048478"/>
    </source>
</evidence>
<dbReference type="PANTHER" id="PTHR21299">
    <property type="entry name" value="CYTIDYLATE KINASE/PANTOATE-BETA-ALANINE LIGASE"/>
    <property type="match status" value="1"/>
</dbReference>
<comment type="similarity">
    <text evidence="1 9">Belongs to the cytidylate kinase family. Type 1 subfamily.</text>
</comment>
<keyword evidence="12" id="KW-1185">Reference proteome</keyword>
<dbReference type="InterPro" id="IPR027417">
    <property type="entry name" value="P-loop_NTPase"/>
</dbReference>
<comment type="subcellular location">
    <subcellularLocation>
        <location evidence="9">Cytoplasm</location>
    </subcellularLocation>
</comment>
<dbReference type="InterPro" id="IPR003136">
    <property type="entry name" value="Cytidylate_kin"/>
</dbReference>
<dbReference type="NCBIfam" id="TIGR00017">
    <property type="entry name" value="cmk"/>
    <property type="match status" value="1"/>
</dbReference>
<dbReference type="EC" id="2.7.4.25" evidence="9"/>
<evidence type="ECO:0000256" key="2">
    <source>
        <dbReference type="ARBA" id="ARBA00022490"/>
    </source>
</evidence>
<comment type="caution">
    <text evidence="11">The sequence shown here is derived from an EMBL/GenBank/DDBJ whole genome shotgun (WGS) entry which is preliminary data.</text>
</comment>
<proteinExistence type="inferred from homology"/>
<dbReference type="GO" id="GO:0036430">
    <property type="term" value="F:CMP kinase activity"/>
    <property type="evidence" value="ECO:0007669"/>
    <property type="project" value="RHEA"/>
</dbReference>
<keyword evidence="3 9" id="KW-0808">Transferase</keyword>
<dbReference type="STRING" id="1138822.PL11_009270"/>
<dbReference type="GO" id="GO:0036431">
    <property type="term" value="F:dCMP kinase activity"/>
    <property type="evidence" value="ECO:0007669"/>
    <property type="project" value="InterPro"/>
</dbReference>
<evidence type="ECO:0000256" key="3">
    <source>
        <dbReference type="ARBA" id="ARBA00022679"/>
    </source>
</evidence>
<organism evidence="11 12">
    <name type="scientific">Lentilactobacillus kosonis</name>
    <dbReference type="NCBI Taxonomy" id="2810561"/>
    <lineage>
        <taxon>Bacteria</taxon>
        <taxon>Bacillati</taxon>
        <taxon>Bacillota</taxon>
        <taxon>Bacilli</taxon>
        <taxon>Lactobacillales</taxon>
        <taxon>Lactobacillaceae</taxon>
        <taxon>Lentilactobacillus</taxon>
    </lineage>
</organism>
<dbReference type="GO" id="GO:0005829">
    <property type="term" value="C:cytosol"/>
    <property type="evidence" value="ECO:0007669"/>
    <property type="project" value="TreeGrafter"/>
</dbReference>
<comment type="catalytic activity">
    <reaction evidence="7 9">
        <text>dCMP + ATP = dCDP + ADP</text>
        <dbReference type="Rhea" id="RHEA:25094"/>
        <dbReference type="ChEBI" id="CHEBI:30616"/>
        <dbReference type="ChEBI" id="CHEBI:57566"/>
        <dbReference type="ChEBI" id="CHEBI:58593"/>
        <dbReference type="ChEBI" id="CHEBI:456216"/>
        <dbReference type="EC" id="2.7.4.25"/>
    </reaction>
</comment>
<name>A0A401FL64_9LACO</name>
<accession>A0A401FL64</accession>
<dbReference type="GO" id="GO:0005524">
    <property type="term" value="F:ATP binding"/>
    <property type="evidence" value="ECO:0007669"/>
    <property type="project" value="UniProtKB-UniRule"/>
</dbReference>
<evidence type="ECO:0000256" key="9">
    <source>
        <dbReference type="HAMAP-Rule" id="MF_00238"/>
    </source>
</evidence>
<dbReference type="OrthoDB" id="9807434at2"/>
<dbReference type="Proteomes" id="UP000286974">
    <property type="component" value="Unassembled WGS sequence"/>
</dbReference>
<evidence type="ECO:0000256" key="1">
    <source>
        <dbReference type="ARBA" id="ARBA00009427"/>
    </source>
</evidence>
<dbReference type="Pfam" id="PF02224">
    <property type="entry name" value="Cytidylate_kin"/>
    <property type="match status" value="1"/>
</dbReference>
<dbReference type="RefSeq" id="WP_125008189.1">
    <property type="nucleotide sequence ID" value="NZ_BEXA01000002.1"/>
</dbReference>
<dbReference type="CDD" id="cd02020">
    <property type="entry name" value="CMPK"/>
    <property type="match status" value="1"/>
</dbReference>
<evidence type="ECO:0000313" key="11">
    <source>
        <dbReference type="EMBL" id="GAY73046.1"/>
    </source>
</evidence>
<dbReference type="HAMAP" id="MF_00238">
    <property type="entry name" value="Cytidyl_kinase_type1"/>
    <property type="match status" value="1"/>
</dbReference>
<reference evidence="11 12" key="1">
    <citation type="submission" date="2017-11" db="EMBL/GenBank/DDBJ databases">
        <title>Draft Genome Sequence of Lactobacillus curieae NBRC 111893 isolated from Koso, a Japanese sugar-Vegetable Fermented Beverage.</title>
        <authorList>
            <person name="Chiou T.Y."/>
            <person name="Oshima K."/>
            <person name="Suda W."/>
            <person name="Hattori M."/>
            <person name="Takahashi T."/>
        </authorList>
    </citation>
    <scope>NUCLEOTIDE SEQUENCE [LARGE SCALE GENOMIC DNA]</scope>
    <source>
        <strain evidence="11 12">NBRC111893</strain>
    </source>
</reference>
<keyword evidence="6 9" id="KW-0067">ATP-binding</keyword>
<dbReference type="FunFam" id="3.40.50.300:FF:000484">
    <property type="entry name" value="Cytidylate kinase"/>
    <property type="match status" value="1"/>
</dbReference>